<dbReference type="PROSITE" id="PS50174">
    <property type="entry name" value="G_PATCH"/>
    <property type="match status" value="1"/>
</dbReference>
<dbReference type="PANTHER" id="PTHR20923">
    <property type="entry name" value="BAT4 PROTEIN-RELATED"/>
    <property type="match status" value="1"/>
</dbReference>
<dbReference type="GO" id="GO:0003676">
    <property type="term" value="F:nucleic acid binding"/>
    <property type="evidence" value="ECO:0007669"/>
    <property type="project" value="InterPro"/>
</dbReference>
<dbReference type="InterPro" id="IPR039146">
    <property type="entry name" value="GPANK1"/>
</dbReference>
<dbReference type="SMART" id="SM00443">
    <property type="entry name" value="G_patch"/>
    <property type="match status" value="1"/>
</dbReference>
<evidence type="ECO:0000256" key="1">
    <source>
        <dbReference type="SAM" id="MobiDB-lite"/>
    </source>
</evidence>
<feature type="region of interest" description="Disordered" evidence="1">
    <location>
        <begin position="32"/>
        <end position="64"/>
    </location>
</feature>
<sequence length="246" mass="27462">MSYDDDDEYFLPLEDQRVFGAGVRRKRVKFIPSSETHLTSTSTTHIYSDTPRPTSAPPSSTTSARSVADTYLSIVLGSSTSSKPSKKDDTASTPPTSEICEICNLPLSTTSISSSQSSPSPREKPHESSLAHQVCLPHSHPPSALDRTRQGFKYLSAQGWDPDSRLGLGAKGQGIREPVKVRIKDDKLGLGLRQEEKARVEKRRRERAQMLNAKQVRRLEEERRRKGEKLREMFYGGADVEKYLGD</sequence>
<feature type="region of interest" description="Disordered" evidence="1">
    <location>
        <begin position="78"/>
        <end position="98"/>
    </location>
</feature>
<evidence type="ECO:0000313" key="3">
    <source>
        <dbReference type="EMBL" id="PGH26834.1"/>
    </source>
</evidence>
<feature type="compositionally biased region" description="Low complexity" evidence="1">
    <location>
        <begin position="110"/>
        <end position="120"/>
    </location>
</feature>
<protein>
    <recommendedName>
        <fullName evidence="2">G-patch domain-containing protein</fullName>
    </recommendedName>
</protein>
<comment type="caution">
    <text evidence="3">The sequence shown here is derived from an EMBL/GenBank/DDBJ whole genome shotgun (WGS) entry which is preliminary data.</text>
</comment>
<feature type="region of interest" description="Disordered" evidence="1">
    <location>
        <begin position="110"/>
        <end position="146"/>
    </location>
</feature>
<dbReference type="OrthoDB" id="20282at2759"/>
<feature type="compositionally biased region" description="Low complexity" evidence="1">
    <location>
        <begin position="33"/>
        <end position="64"/>
    </location>
</feature>
<evidence type="ECO:0000313" key="4">
    <source>
        <dbReference type="Proteomes" id="UP000224634"/>
    </source>
</evidence>
<dbReference type="Pfam" id="PF01585">
    <property type="entry name" value="G-patch"/>
    <property type="match status" value="1"/>
</dbReference>
<proteinExistence type="predicted"/>
<evidence type="ECO:0000259" key="2">
    <source>
        <dbReference type="PROSITE" id="PS50174"/>
    </source>
</evidence>
<gene>
    <name evidence="3" type="ORF">AJ80_01414</name>
</gene>
<reference evidence="3 4" key="1">
    <citation type="submission" date="2017-10" db="EMBL/GenBank/DDBJ databases">
        <title>Comparative genomics in systemic dimorphic fungi from Ajellomycetaceae.</title>
        <authorList>
            <person name="Munoz J.F."/>
            <person name="Mcewen J.G."/>
            <person name="Clay O.K."/>
            <person name="Cuomo C.A."/>
        </authorList>
    </citation>
    <scope>NUCLEOTIDE SEQUENCE [LARGE SCALE GENOMIC DNA]</scope>
    <source>
        <strain evidence="3 4">UAMH7299</strain>
    </source>
</reference>
<dbReference type="EMBL" id="PDNA01000012">
    <property type="protein sequence ID" value="PGH26834.1"/>
    <property type="molecule type" value="Genomic_DNA"/>
</dbReference>
<organism evidence="3 4">
    <name type="scientific">Polytolypa hystricis (strain UAMH7299)</name>
    <dbReference type="NCBI Taxonomy" id="1447883"/>
    <lineage>
        <taxon>Eukaryota</taxon>
        <taxon>Fungi</taxon>
        <taxon>Dikarya</taxon>
        <taxon>Ascomycota</taxon>
        <taxon>Pezizomycotina</taxon>
        <taxon>Eurotiomycetes</taxon>
        <taxon>Eurotiomycetidae</taxon>
        <taxon>Onygenales</taxon>
        <taxon>Onygenales incertae sedis</taxon>
        <taxon>Polytolypa</taxon>
    </lineage>
</organism>
<dbReference type="Proteomes" id="UP000224634">
    <property type="component" value="Unassembled WGS sequence"/>
</dbReference>
<name>A0A2B7YS28_POLH7</name>
<accession>A0A2B7YS28</accession>
<dbReference type="AlphaFoldDB" id="A0A2B7YS28"/>
<feature type="domain" description="G-patch" evidence="2">
    <location>
        <begin position="147"/>
        <end position="195"/>
    </location>
</feature>
<keyword evidence="4" id="KW-1185">Reference proteome</keyword>
<dbReference type="PANTHER" id="PTHR20923:SF1">
    <property type="entry name" value="G PATCH DOMAIN AND ANKYRIN REPEAT-CONTAINING PROTEIN 1"/>
    <property type="match status" value="1"/>
</dbReference>
<dbReference type="InterPro" id="IPR000467">
    <property type="entry name" value="G_patch_dom"/>
</dbReference>